<reference evidence="1 2" key="1">
    <citation type="submission" date="2019-07" db="EMBL/GenBank/DDBJ databases">
        <title>Genomic Encyclopedia of Archaeal and Bacterial Type Strains, Phase II (KMG-II): from individual species to whole genera.</title>
        <authorList>
            <person name="Goeker M."/>
        </authorList>
    </citation>
    <scope>NUCLEOTIDE SEQUENCE [LARGE SCALE GENOMIC DNA]</scope>
    <source>
        <strain evidence="1 2">ATCC BAA-1139</strain>
    </source>
</reference>
<sequence>MGVAGIEQREGYSELGLESFLKMLLADLKGVEMIYGALPGEIFFDDKQKKVAVRLASALLGERIDKDGPACPVCGGTTFRFLGNGRVRCMLCSNHGTYTAHDSTIAFRIRTGEHEMFTSLEAAVEHREWLKGMKGQFLTEKTRLKQITLPYLDQGTWVKPK</sequence>
<keyword evidence="2" id="KW-1185">Reference proteome</keyword>
<name>A0A562VMU2_9BACT</name>
<organism evidence="1 2">
    <name type="scientific">Geobacter argillaceus</name>
    <dbReference type="NCBI Taxonomy" id="345631"/>
    <lineage>
        <taxon>Bacteria</taxon>
        <taxon>Pseudomonadati</taxon>
        <taxon>Thermodesulfobacteriota</taxon>
        <taxon>Desulfuromonadia</taxon>
        <taxon>Geobacterales</taxon>
        <taxon>Geobacteraceae</taxon>
        <taxon>Geobacter</taxon>
    </lineage>
</organism>
<evidence type="ECO:0000313" key="1">
    <source>
        <dbReference type="EMBL" id="TWJ19215.1"/>
    </source>
</evidence>
<protein>
    <submittedName>
        <fullName evidence="1">Uncharacterized protein</fullName>
    </submittedName>
</protein>
<evidence type="ECO:0000313" key="2">
    <source>
        <dbReference type="Proteomes" id="UP000319449"/>
    </source>
</evidence>
<dbReference type="Proteomes" id="UP000319449">
    <property type="component" value="Unassembled WGS sequence"/>
</dbReference>
<proteinExistence type="predicted"/>
<gene>
    <name evidence="1" type="ORF">JN12_01906</name>
</gene>
<comment type="caution">
    <text evidence="1">The sequence shown here is derived from an EMBL/GenBank/DDBJ whole genome shotgun (WGS) entry which is preliminary data.</text>
</comment>
<dbReference type="AlphaFoldDB" id="A0A562VMU2"/>
<dbReference type="RefSeq" id="WP_145021754.1">
    <property type="nucleotide sequence ID" value="NZ_VLLN01000010.1"/>
</dbReference>
<accession>A0A562VMU2</accession>
<dbReference type="EMBL" id="VLLN01000010">
    <property type="protein sequence ID" value="TWJ19215.1"/>
    <property type="molecule type" value="Genomic_DNA"/>
</dbReference>
<dbReference type="OrthoDB" id="9805976at2"/>